<evidence type="ECO:0000313" key="2">
    <source>
        <dbReference type="Proteomes" id="UP000422232"/>
    </source>
</evidence>
<reference evidence="1 2" key="1">
    <citation type="submission" date="2019-04" db="EMBL/GenBank/DDBJ databases">
        <title>Complete genome sequencing of Piscirickettsia salmonis strain Psal-009.</title>
        <authorList>
            <person name="Schober I."/>
            <person name="Bunk B."/>
            <person name="Sproer C."/>
            <person name="Carril G.P."/>
            <person name="Riedel T."/>
            <person name="Flores-Herrera P.A."/>
            <person name="Nourdin-Galindo G."/>
            <person name="Marshall S.H."/>
            <person name="Overmann J."/>
        </authorList>
    </citation>
    <scope>NUCLEOTIDE SEQUENCE [LARGE SCALE GENOMIC DNA]</scope>
    <source>
        <strain evidence="1 2">Psal-009</strain>
    </source>
</reference>
<sequence>MDKKQAKTIADVIVNEEVMPFLRSLEPKMISDEVFLSFCQTIILTTTKAMHDFCVSYHDFEHKEIWLEGVKGKILQGVDKFFNAESDQPDLKIMPKTFFQ</sequence>
<dbReference type="EMBL" id="CP038908">
    <property type="protein sequence ID" value="QGO04932.1"/>
    <property type="molecule type" value="Genomic_DNA"/>
</dbReference>
<protein>
    <submittedName>
        <fullName evidence="1">Uncharacterized protein</fullName>
    </submittedName>
</protein>
<evidence type="ECO:0000313" key="1">
    <source>
        <dbReference type="EMBL" id="QGO04932.1"/>
    </source>
</evidence>
<accession>A0A9Q5YJN2</accession>
<keyword evidence="2" id="KW-1185">Reference proteome</keyword>
<proteinExistence type="predicted"/>
<organism evidence="1 2">
    <name type="scientific">Piscirickettsia salmonis</name>
    <dbReference type="NCBI Taxonomy" id="1238"/>
    <lineage>
        <taxon>Bacteria</taxon>
        <taxon>Pseudomonadati</taxon>
        <taxon>Pseudomonadota</taxon>
        <taxon>Gammaproteobacteria</taxon>
        <taxon>Thiotrichales</taxon>
        <taxon>Piscirickettsiaceae</taxon>
        <taxon>Piscirickettsia</taxon>
    </lineage>
</organism>
<dbReference type="AlphaFoldDB" id="A0A9Q5YJN2"/>
<name>A0A9Q5YJN2_PISSA</name>
<dbReference type="RefSeq" id="WP_016211639.1">
    <property type="nucleotide sequence ID" value="NZ_CP013773.1"/>
</dbReference>
<dbReference type="Proteomes" id="UP000422232">
    <property type="component" value="Chromosome"/>
</dbReference>
<gene>
    <name evidence="1" type="ORF">Psal009_00811</name>
</gene>